<dbReference type="PANTHER" id="PTHR48020:SF12">
    <property type="entry name" value="PROTON MYO-INOSITOL COTRANSPORTER"/>
    <property type="match status" value="1"/>
</dbReference>
<feature type="transmembrane region" description="Helical" evidence="6">
    <location>
        <begin position="327"/>
        <end position="354"/>
    </location>
</feature>
<dbReference type="EMBL" id="KI394011">
    <property type="protein sequence ID" value="ERN05336.1"/>
    <property type="molecule type" value="Genomic_DNA"/>
</dbReference>
<dbReference type="PROSITE" id="PS50850">
    <property type="entry name" value="MFS"/>
    <property type="match status" value="1"/>
</dbReference>
<comment type="subcellular location">
    <subcellularLocation>
        <location evidence="1">Membrane</location>
        <topology evidence="1">Multi-pass membrane protein</topology>
    </subcellularLocation>
</comment>
<dbReference type="GO" id="GO:0022857">
    <property type="term" value="F:transmembrane transporter activity"/>
    <property type="evidence" value="ECO:0000318"/>
    <property type="project" value="GO_Central"/>
</dbReference>
<evidence type="ECO:0000256" key="1">
    <source>
        <dbReference type="ARBA" id="ARBA00004141"/>
    </source>
</evidence>
<dbReference type="AlphaFoldDB" id="W1PCJ1"/>
<accession>W1PCJ1</accession>
<feature type="transmembrane region" description="Helical" evidence="6">
    <location>
        <begin position="291"/>
        <end position="315"/>
    </location>
</feature>
<sequence length="426" mass="45175">MEEPSAHEGDVGCTTESSSFLHGVSHTDLRDEDEGSGDLEALDFPRGAFAVVLTMAAGIGGFLFGYDTGVISGALLYIREDFEAVDKSTFLQETIVSTALVGAALGAAMGDTRLALIAGVGIQVFQQLTGINTVLYYSPSIMELAGYASHETALKLSLLVALMNALGTIAGMLLIDRSGRRKLAISSLIGATGALLLLSLAFHLTTTDSPSINKLSDFGPALLCPQNHSPKYTSQRMTCMDCLHETCGFCASIQNQMQPGNCLIYNSTAGATCLASSGLWFTQACPSRHGWLALVGLILYIMAFSPGMGPVPWAVNSEIYPAHLRGVCEGIAATANWVANLAVALSFLSLAHILGASGTFFLFACMASIAILFVYLLVPETKGLSLQEVEKMWESVAQNDHGFSGLSLRNFNQVQDNAGGVQMQEF</sequence>
<dbReference type="InterPro" id="IPR036259">
    <property type="entry name" value="MFS_trans_sf"/>
</dbReference>
<organism evidence="8 9">
    <name type="scientific">Amborella trichopoda</name>
    <dbReference type="NCBI Taxonomy" id="13333"/>
    <lineage>
        <taxon>Eukaryota</taxon>
        <taxon>Viridiplantae</taxon>
        <taxon>Streptophyta</taxon>
        <taxon>Embryophyta</taxon>
        <taxon>Tracheophyta</taxon>
        <taxon>Spermatophyta</taxon>
        <taxon>Magnoliopsida</taxon>
        <taxon>Amborellales</taxon>
        <taxon>Amborellaceae</taxon>
        <taxon>Amborella</taxon>
    </lineage>
</organism>
<dbReference type="GO" id="GO:0016020">
    <property type="term" value="C:membrane"/>
    <property type="evidence" value="ECO:0000318"/>
    <property type="project" value="GO_Central"/>
</dbReference>
<evidence type="ECO:0000256" key="3">
    <source>
        <dbReference type="ARBA" id="ARBA00022692"/>
    </source>
</evidence>
<keyword evidence="3 6" id="KW-0812">Transmembrane</keyword>
<reference evidence="9" key="1">
    <citation type="journal article" date="2013" name="Science">
        <title>The Amborella genome and the evolution of flowering plants.</title>
        <authorList>
            <consortium name="Amborella Genome Project"/>
        </authorList>
    </citation>
    <scope>NUCLEOTIDE SEQUENCE [LARGE SCALE GENOMIC DNA]</scope>
</reference>
<feature type="transmembrane region" description="Helical" evidence="6">
    <location>
        <begin position="115"/>
        <end position="136"/>
    </location>
</feature>
<dbReference type="InterPro" id="IPR005828">
    <property type="entry name" value="MFS_sugar_transport-like"/>
</dbReference>
<evidence type="ECO:0000256" key="2">
    <source>
        <dbReference type="ARBA" id="ARBA00022448"/>
    </source>
</evidence>
<keyword evidence="4 6" id="KW-1133">Transmembrane helix</keyword>
<dbReference type="SUPFAM" id="SSF103473">
    <property type="entry name" value="MFS general substrate transporter"/>
    <property type="match status" value="2"/>
</dbReference>
<evidence type="ECO:0000259" key="7">
    <source>
        <dbReference type="PROSITE" id="PS50850"/>
    </source>
</evidence>
<dbReference type="Gene3D" id="1.20.1250.20">
    <property type="entry name" value="MFS general substrate transporter like domains"/>
    <property type="match status" value="3"/>
</dbReference>
<feature type="transmembrane region" description="Helical" evidence="6">
    <location>
        <begin position="183"/>
        <end position="204"/>
    </location>
</feature>
<dbReference type="PRINTS" id="PR00171">
    <property type="entry name" value="SUGRTRNSPORT"/>
</dbReference>
<keyword evidence="2" id="KW-0813">Transport</keyword>
<dbReference type="GO" id="GO:0055085">
    <property type="term" value="P:transmembrane transport"/>
    <property type="evidence" value="ECO:0000318"/>
    <property type="project" value="GO_Central"/>
</dbReference>
<evidence type="ECO:0000256" key="6">
    <source>
        <dbReference type="SAM" id="Phobius"/>
    </source>
</evidence>
<evidence type="ECO:0000313" key="9">
    <source>
        <dbReference type="Proteomes" id="UP000017836"/>
    </source>
</evidence>
<dbReference type="InterPro" id="IPR020846">
    <property type="entry name" value="MFS_dom"/>
</dbReference>
<dbReference type="PANTHER" id="PTHR48020">
    <property type="entry name" value="PROTON MYO-INOSITOL COTRANSPORTER"/>
    <property type="match status" value="1"/>
</dbReference>
<keyword evidence="9" id="KW-1185">Reference proteome</keyword>
<feature type="domain" description="Major facilitator superfamily (MFS) profile" evidence="7">
    <location>
        <begin position="1"/>
        <end position="382"/>
    </location>
</feature>
<name>W1PCJ1_AMBTC</name>
<gene>
    <name evidence="8" type="ORF">AMTR_s00007p00184110</name>
</gene>
<protein>
    <recommendedName>
        <fullName evidence="7">Major facilitator superfamily (MFS) profile domain-containing protein</fullName>
    </recommendedName>
</protein>
<dbReference type="Gramene" id="ERN05336">
    <property type="protein sequence ID" value="ERN05336"/>
    <property type="gene ID" value="AMTR_s00007p00184110"/>
</dbReference>
<proteinExistence type="predicted"/>
<keyword evidence="5 6" id="KW-0472">Membrane</keyword>
<dbReference type="Proteomes" id="UP000017836">
    <property type="component" value="Unassembled WGS sequence"/>
</dbReference>
<evidence type="ECO:0000256" key="4">
    <source>
        <dbReference type="ARBA" id="ARBA00022989"/>
    </source>
</evidence>
<evidence type="ECO:0000256" key="5">
    <source>
        <dbReference type="ARBA" id="ARBA00023136"/>
    </source>
</evidence>
<evidence type="ECO:0000313" key="8">
    <source>
        <dbReference type="EMBL" id="ERN05336.1"/>
    </source>
</evidence>
<feature type="transmembrane region" description="Helical" evidence="6">
    <location>
        <begin position="156"/>
        <end position="176"/>
    </location>
</feature>
<dbReference type="eggNOG" id="KOG0254">
    <property type="taxonomic scope" value="Eukaryota"/>
</dbReference>
<dbReference type="InterPro" id="IPR003663">
    <property type="entry name" value="Sugar/inositol_transpt"/>
</dbReference>
<dbReference type="Pfam" id="PF00083">
    <property type="entry name" value="Sugar_tr"/>
    <property type="match status" value="2"/>
</dbReference>
<feature type="transmembrane region" description="Helical" evidence="6">
    <location>
        <begin position="360"/>
        <end position="378"/>
    </location>
</feature>
<feature type="transmembrane region" description="Helical" evidence="6">
    <location>
        <begin position="49"/>
        <end position="78"/>
    </location>
</feature>
<dbReference type="InterPro" id="IPR050814">
    <property type="entry name" value="Myo-inositol_Transporter"/>
</dbReference>
<dbReference type="STRING" id="13333.W1PCJ1"/>
<dbReference type="HOGENOM" id="CLU_001265_30_7_1"/>